<dbReference type="EMBL" id="JBAHYK010000006">
    <property type="protein sequence ID" value="KAL0581660.1"/>
    <property type="molecule type" value="Genomic_DNA"/>
</dbReference>
<feature type="compositionally biased region" description="Polar residues" evidence="5">
    <location>
        <begin position="236"/>
        <end position="259"/>
    </location>
</feature>
<keyword evidence="4 6" id="KW-0472">Membrane</keyword>
<keyword evidence="3 6" id="KW-1133">Transmembrane helix</keyword>
<organism evidence="7 8">
    <name type="scientific">Marasmius crinis-equi</name>
    <dbReference type="NCBI Taxonomy" id="585013"/>
    <lineage>
        <taxon>Eukaryota</taxon>
        <taxon>Fungi</taxon>
        <taxon>Dikarya</taxon>
        <taxon>Basidiomycota</taxon>
        <taxon>Agaricomycotina</taxon>
        <taxon>Agaricomycetes</taxon>
        <taxon>Agaricomycetidae</taxon>
        <taxon>Agaricales</taxon>
        <taxon>Marasmiineae</taxon>
        <taxon>Marasmiaceae</taxon>
        <taxon>Marasmius</taxon>
    </lineage>
</organism>
<evidence type="ECO:0000256" key="2">
    <source>
        <dbReference type="ARBA" id="ARBA00022692"/>
    </source>
</evidence>
<feature type="transmembrane region" description="Helical" evidence="6">
    <location>
        <begin position="193"/>
        <end position="216"/>
    </location>
</feature>
<comment type="subcellular location">
    <subcellularLocation>
        <location evidence="1">Membrane</location>
        <topology evidence="1">Multi-pass membrane protein</topology>
    </subcellularLocation>
</comment>
<evidence type="ECO:0000313" key="7">
    <source>
        <dbReference type="EMBL" id="KAL0581660.1"/>
    </source>
</evidence>
<evidence type="ECO:0000313" key="8">
    <source>
        <dbReference type="Proteomes" id="UP001465976"/>
    </source>
</evidence>
<feature type="transmembrane region" description="Helical" evidence="6">
    <location>
        <begin position="80"/>
        <end position="103"/>
    </location>
</feature>
<evidence type="ECO:0000256" key="1">
    <source>
        <dbReference type="ARBA" id="ARBA00004141"/>
    </source>
</evidence>
<dbReference type="Gene3D" id="1.20.1280.290">
    <property type="match status" value="1"/>
</dbReference>
<feature type="compositionally biased region" description="Polar residues" evidence="5">
    <location>
        <begin position="349"/>
        <end position="360"/>
    </location>
</feature>
<feature type="transmembrane region" description="Helical" evidence="6">
    <location>
        <begin position="131"/>
        <end position="151"/>
    </location>
</feature>
<accession>A0ABR3G1D9</accession>
<keyword evidence="2 6" id="KW-0812">Transmembrane</keyword>
<name>A0ABR3G1D9_9AGAR</name>
<dbReference type="Proteomes" id="UP001465976">
    <property type="component" value="Unassembled WGS sequence"/>
</dbReference>
<keyword evidence="8" id="KW-1185">Reference proteome</keyword>
<dbReference type="PANTHER" id="PTHR16201:SF11">
    <property type="entry name" value="PQ-LOOP REPEAT-CONTAINING PROTEIN"/>
    <property type="match status" value="1"/>
</dbReference>
<reference evidence="7 8" key="1">
    <citation type="submission" date="2024-02" db="EMBL/GenBank/DDBJ databases">
        <title>A draft genome for the cacao thread blight pathogen Marasmius crinis-equi.</title>
        <authorList>
            <person name="Cohen S.P."/>
            <person name="Baruah I.K."/>
            <person name="Amoako-Attah I."/>
            <person name="Bukari Y."/>
            <person name="Meinhardt L.W."/>
            <person name="Bailey B.A."/>
        </authorList>
    </citation>
    <scope>NUCLEOTIDE SEQUENCE [LARGE SCALE GENOMIC DNA]</scope>
    <source>
        <strain evidence="7 8">GH-76</strain>
    </source>
</reference>
<feature type="transmembrane region" description="Helical" evidence="6">
    <location>
        <begin position="20"/>
        <end position="44"/>
    </location>
</feature>
<evidence type="ECO:0000256" key="3">
    <source>
        <dbReference type="ARBA" id="ARBA00022989"/>
    </source>
</evidence>
<proteinExistence type="predicted"/>
<dbReference type="SMART" id="SM00679">
    <property type="entry name" value="CTNS"/>
    <property type="match status" value="1"/>
</dbReference>
<dbReference type="InterPro" id="IPR051415">
    <property type="entry name" value="LAAT-1"/>
</dbReference>
<protein>
    <submittedName>
        <fullName evidence="7">Uncharacterized protein</fullName>
    </submittedName>
</protein>
<evidence type="ECO:0000256" key="6">
    <source>
        <dbReference type="SAM" id="Phobius"/>
    </source>
</evidence>
<dbReference type="Pfam" id="PF04193">
    <property type="entry name" value="PQ-loop"/>
    <property type="match status" value="1"/>
</dbReference>
<feature type="region of interest" description="Disordered" evidence="5">
    <location>
        <begin position="341"/>
        <end position="360"/>
    </location>
</feature>
<evidence type="ECO:0000256" key="5">
    <source>
        <dbReference type="SAM" id="MobiDB-lite"/>
    </source>
</evidence>
<dbReference type="PANTHER" id="PTHR16201">
    <property type="entry name" value="SEVEN TRANSMEMBRANE PROTEIN 1-RELATED"/>
    <property type="match status" value="1"/>
</dbReference>
<feature type="region of interest" description="Disordered" evidence="5">
    <location>
        <begin position="236"/>
        <end position="261"/>
    </location>
</feature>
<gene>
    <name evidence="7" type="ORF">V5O48_000361</name>
</gene>
<sequence>MQWGIVRCCRVLSLGSCIEMTAGVIQLFIQWSMFTVIFVLYMIYYPPHLRYQGHIELHDSRPPNGTSKPKRSREWMTSVVLSWAAGIHFFASALTTFYLLVAYPPTAAPSPSPSPEPIPLPSPDSPISQPVAQWATFLGVSSALLAVVQYLPQIIHTARHKVVGALSIPMMCIQTPGAVLMVLSIALRPSTNWTSWITFAVAGSMQGVLLVMCICWKFRQHRLQIDDFGNPLSSNSQYDSAASTPAQGPNRLPNSSLVSSHPAADVDVPGLVVDSDSECDNDGEATKKRAMKVALANALESAVGSDVRSEGVRSAREIPIVVDEGGREERTPLLTDGRRMRRSEYGAASNPSEQQRGWFW</sequence>
<comment type="caution">
    <text evidence="7">The sequence shown here is derived from an EMBL/GenBank/DDBJ whole genome shotgun (WGS) entry which is preliminary data.</text>
</comment>
<dbReference type="InterPro" id="IPR006603">
    <property type="entry name" value="PQ-loop_rpt"/>
</dbReference>
<evidence type="ECO:0000256" key="4">
    <source>
        <dbReference type="ARBA" id="ARBA00023136"/>
    </source>
</evidence>
<feature type="transmembrane region" description="Helical" evidence="6">
    <location>
        <begin position="163"/>
        <end position="187"/>
    </location>
</feature>